<dbReference type="AlphaFoldDB" id="A0A7G6U2C3"/>
<protein>
    <submittedName>
        <fullName evidence="1">Uncharacterized protein</fullName>
    </submittedName>
</protein>
<evidence type="ECO:0000313" key="1">
    <source>
        <dbReference type="EMBL" id="QND73155.1"/>
    </source>
</evidence>
<sequence length="587" mass="63914">MDRRSELFDRVKGSAAALAYLVSNGTNIPLHEYVDKTSLTSLCDSLGLEPEAWQADDLERILVIRDGLYDLRDKLRDTDENAEHSVEQILSGTDRLYADLERAFRELKQDELAAAQAQIAALHRGPHIAAAALPQTASEMSKTAGEVMTQAHTSLRHVDLNLMKVDRSNPEFEVLKSVKLSIQRLSASAFAIKLSAEQTVIYQGIFKLLSDGADRVLDDLKSLIQKMKTGYEKASSFISELSQLAEQGTRFSRLVADFLNKAFLDLDRKEEVFVELKVQGALSGEALLCATMEGCTALVISKNGNAWTGVSKTGSFKPRFRVHGRAVFAARAYKGDDGNGFIAIGTDDGLQISSDNSVQSHHRSFVRERVVSVVAPPWGKVGSRGTIVSGSRDGIVRRWTLAENRLQQMNDQSYESVGKRLQCMIVVGSNVVAASQTELVTLDHSMKTVRSMRVPFEVASMDVVGDETLIACGEGHLTQIRLAAGSYSQILTASNRANYSCVASRDDDSFYYGTSDGRVGVMQLSSGVELGSVDVGFPLNGLLEIDGKLLAYGGEWSPKPGRAAGRSAVWILVETKIQPVKGEAVNG</sequence>
<dbReference type="InterPro" id="IPR015943">
    <property type="entry name" value="WD40/YVTN_repeat-like_dom_sf"/>
</dbReference>
<dbReference type="Gene3D" id="2.130.10.10">
    <property type="entry name" value="YVTN repeat-like/Quinoprotein amine dehydrogenase"/>
    <property type="match status" value="1"/>
</dbReference>
<dbReference type="RefSeq" id="WP_184511997.1">
    <property type="nucleotide sequence ID" value="NZ_CP050292.1"/>
</dbReference>
<dbReference type="Proteomes" id="UP000515291">
    <property type="component" value="Chromosome"/>
</dbReference>
<evidence type="ECO:0000313" key="2">
    <source>
        <dbReference type="Proteomes" id="UP000515291"/>
    </source>
</evidence>
<dbReference type="SUPFAM" id="SSF50978">
    <property type="entry name" value="WD40 repeat-like"/>
    <property type="match status" value="1"/>
</dbReference>
<dbReference type="InterPro" id="IPR036322">
    <property type="entry name" value="WD40_repeat_dom_sf"/>
</dbReference>
<reference evidence="2" key="1">
    <citation type="journal article" date="2020" name="Mol. Plant Microbe">
        <title>Rhizobial microsymbionts of the narrowly endemic Oxytropis species growing in Kamchatka are characterized by significant genetic diversity and possess a set of genes that are associated with T3SS and T6SS secretion systems and can affect the development of symbiosis.</title>
        <authorList>
            <person name="Safronova V."/>
            <person name="Guro P."/>
            <person name="Sazanova A."/>
            <person name="Kuznetsova I."/>
            <person name="Belimov A."/>
            <person name="Yakubov V."/>
            <person name="Chirak E."/>
            <person name="Afonin A."/>
            <person name="Gogolev Y."/>
            <person name="Andronov E."/>
            <person name="Tikhonovich I."/>
        </authorList>
    </citation>
    <scope>NUCLEOTIDE SEQUENCE [LARGE SCALE GENOMIC DNA]</scope>
    <source>
        <strain evidence="2">581</strain>
    </source>
</reference>
<organism evidence="1 2">
    <name type="scientific">Tardiphaga robiniae</name>
    <dbReference type="NCBI Taxonomy" id="943830"/>
    <lineage>
        <taxon>Bacteria</taxon>
        <taxon>Pseudomonadati</taxon>
        <taxon>Pseudomonadota</taxon>
        <taxon>Alphaproteobacteria</taxon>
        <taxon>Hyphomicrobiales</taxon>
        <taxon>Nitrobacteraceae</taxon>
        <taxon>Tardiphaga</taxon>
    </lineage>
</organism>
<dbReference type="KEGG" id="trb:HB776_19545"/>
<gene>
    <name evidence="1" type="ORF">HB776_19545</name>
</gene>
<accession>A0A7G6U2C3</accession>
<proteinExistence type="predicted"/>
<name>A0A7G6U2C3_9BRAD</name>
<dbReference type="EMBL" id="CP050292">
    <property type="protein sequence ID" value="QND73155.1"/>
    <property type="molecule type" value="Genomic_DNA"/>
</dbReference>